<dbReference type="EMBL" id="WNKV01000009">
    <property type="protein sequence ID" value="MTW17150.1"/>
    <property type="molecule type" value="Genomic_DNA"/>
</dbReference>
<evidence type="ECO:0000256" key="2">
    <source>
        <dbReference type="ARBA" id="ARBA00023315"/>
    </source>
</evidence>
<name>A0A9X5ATE2_9BRAD</name>
<accession>A0A9X5ATE2</accession>
<dbReference type="InterPro" id="IPR016181">
    <property type="entry name" value="Acyl_CoA_acyltransferase"/>
</dbReference>
<evidence type="ECO:0000313" key="5">
    <source>
        <dbReference type="Proteomes" id="UP000438991"/>
    </source>
</evidence>
<dbReference type="PROSITE" id="PS51186">
    <property type="entry name" value="GNAT"/>
    <property type="match status" value="1"/>
</dbReference>
<organism evidence="4 5">
    <name type="scientific">Rhodoplanes serenus</name>
    <dbReference type="NCBI Taxonomy" id="200615"/>
    <lineage>
        <taxon>Bacteria</taxon>
        <taxon>Pseudomonadati</taxon>
        <taxon>Pseudomonadota</taxon>
        <taxon>Alphaproteobacteria</taxon>
        <taxon>Hyphomicrobiales</taxon>
        <taxon>Nitrobacteraceae</taxon>
        <taxon>Rhodoplanes</taxon>
    </lineage>
</organism>
<protein>
    <submittedName>
        <fullName evidence="4">GNAT family N-acetyltransferase</fullName>
    </submittedName>
</protein>
<sequence>MCDVSSSTTVRPITAADVEAVIALDQQVSGRSRRGFYQKRFAAFQRDPFAFVWLVAVQGDTLAGFVSAHVLDGEFGETARTAVVDAIGTHPDHRGQGLGHTLMAALEGALRPRNVKAMRSEADWTEQDLVRFFAKAGFQLAPQIVLQCACHQAPSQ</sequence>
<dbReference type="InterPro" id="IPR000182">
    <property type="entry name" value="GNAT_dom"/>
</dbReference>
<dbReference type="GO" id="GO:0016747">
    <property type="term" value="F:acyltransferase activity, transferring groups other than amino-acyl groups"/>
    <property type="evidence" value="ECO:0007669"/>
    <property type="project" value="InterPro"/>
</dbReference>
<dbReference type="Pfam" id="PF00583">
    <property type="entry name" value="Acetyltransf_1"/>
    <property type="match status" value="1"/>
</dbReference>
<feature type="domain" description="N-acetyltransferase" evidence="3">
    <location>
        <begin position="8"/>
        <end position="156"/>
    </location>
</feature>
<evidence type="ECO:0000313" key="4">
    <source>
        <dbReference type="EMBL" id="MTW17150.1"/>
    </source>
</evidence>
<proteinExistence type="predicted"/>
<reference evidence="4 5" key="1">
    <citation type="submission" date="2019-11" db="EMBL/GenBank/DDBJ databases">
        <title>Whole-genome sequence of Rhodoplanes serenus DSM 18633, type strain.</title>
        <authorList>
            <person name="Kyndt J.A."/>
            <person name="Meyer T.E."/>
        </authorList>
    </citation>
    <scope>NUCLEOTIDE SEQUENCE [LARGE SCALE GENOMIC DNA]</scope>
    <source>
        <strain evidence="4 5">DSM 18633</strain>
    </source>
</reference>
<dbReference type="Proteomes" id="UP000438991">
    <property type="component" value="Unassembled WGS sequence"/>
</dbReference>
<evidence type="ECO:0000259" key="3">
    <source>
        <dbReference type="PROSITE" id="PS51186"/>
    </source>
</evidence>
<comment type="caution">
    <text evidence="4">The sequence shown here is derived from an EMBL/GenBank/DDBJ whole genome shotgun (WGS) entry which is preliminary data.</text>
</comment>
<dbReference type="InterPro" id="IPR050832">
    <property type="entry name" value="Bact_Acetyltransf"/>
</dbReference>
<dbReference type="CDD" id="cd04301">
    <property type="entry name" value="NAT_SF"/>
    <property type="match status" value="1"/>
</dbReference>
<dbReference type="Gene3D" id="3.40.630.30">
    <property type="match status" value="1"/>
</dbReference>
<dbReference type="PANTHER" id="PTHR43877">
    <property type="entry name" value="AMINOALKYLPHOSPHONATE N-ACETYLTRANSFERASE-RELATED-RELATED"/>
    <property type="match status" value="1"/>
</dbReference>
<dbReference type="AlphaFoldDB" id="A0A9X5ATE2"/>
<gene>
    <name evidence="4" type="ORF">GJ689_13150</name>
</gene>
<evidence type="ECO:0000256" key="1">
    <source>
        <dbReference type="ARBA" id="ARBA00022679"/>
    </source>
</evidence>
<keyword evidence="2" id="KW-0012">Acyltransferase</keyword>
<dbReference type="SUPFAM" id="SSF55729">
    <property type="entry name" value="Acyl-CoA N-acyltransferases (Nat)"/>
    <property type="match status" value="1"/>
</dbReference>
<dbReference type="PANTHER" id="PTHR43877:SF2">
    <property type="entry name" value="AMINOALKYLPHOSPHONATE N-ACETYLTRANSFERASE-RELATED"/>
    <property type="match status" value="1"/>
</dbReference>
<keyword evidence="1" id="KW-0808">Transferase</keyword>